<feature type="domain" description="DNA2/NAM7 helicase-like C-terminal" evidence="7">
    <location>
        <begin position="1021"/>
        <end position="1205"/>
    </location>
</feature>
<evidence type="ECO:0000259" key="7">
    <source>
        <dbReference type="Pfam" id="PF13087"/>
    </source>
</evidence>
<accession>A0A934M6K7</accession>
<feature type="domain" description="DNA2/NAM7 helicase helicase" evidence="6">
    <location>
        <begin position="273"/>
        <end position="419"/>
    </location>
</feature>
<evidence type="ECO:0000256" key="5">
    <source>
        <dbReference type="ARBA" id="ARBA00022840"/>
    </source>
</evidence>
<dbReference type="InterPro" id="IPR049468">
    <property type="entry name" value="Restrct_endonuc-II-like_dom"/>
</dbReference>
<proteinExistence type="inferred from homology"/>
<dbReference type="SUPFAM" id="SSF52540">
    <property type="entry name" value="P-loop containing nucleoside triphosphate hydrolases"/>
    <property type="match status" value="1"/>
</dbReference>
<evidence type="ECO:0000256" key="4">
    <source>
        <dbReference type="ARBA" id="ARBA00022806"/>
    </source>
</evidence>
<evidence type="ECO:0000259" key="8">
    <source>
        <dbReference type="Pfam" id="PF18741"/>
    </source>
</evidence>
<organism evidence="9 10">
    <name type="scientific">Clostridium aciditolerans</name>
    <dbReference type="NCBI Taxonomy" id="339861"/>
    <lineage>
        <taxon>Bacteria</taxon>
        <taxon>Bacillati</taxon>
        <taxon>Bacillota</taxon>
        <taxon>Clostridia</taxon>
        <taxon>Eubacteriales</taxon>
        <taxon>Clostridiaceae</taxon>
        <taxon>Clostridium</taxon>
    </lineage>
</organism>
<dbReference type="GO" id="GO:0005524">
    <property type="term" value="F:ATP binding"/>
    <property type="evidence" value="ECO:0007669"/>
    <property type="project" value="UniProtKB-KW"/>
</dbReference>
<dbReference type="RefSeq" id="WP_211142595.1">
    <property type="nucleotide sequence ID" value="NZ_JAEEGB010000011.1"/>
</dbReference>
<reference evidence="9" key="1">
    <citation type="submission" date="2020-12" db="EMBL/GenBank/DDBJ databases">
        <title>Clostridium thailandense sp. nov., a novel acetogenic bacterium isolated from peat land soil in Thailand.</title>
        <authorList>
            <person name="Chaikitkaew S."/>
            <person name="Birkeland N.K."/>
        </authorList>
    </citation>
    <scope>NUCLEOTIDE SEQUENCE</scope>
    <source>
        <strain evidence="9">DSM 17425</strain>
    </source>
</reference>
<name>A0A934M6K7_9CLOT</name>
<evidence type="ECO:0000256" key="2">
    <source>
        <dbReference type="ARBA" id="ARBA00022741"/>
    </source>
</evidence>
<evidence type="ECO:0000313" key="10">
    <source>
        <dbReference type="Proteomes" id="UP000622687"/>
    </source>
</evidence>
<dbReference type="CDD" id="cd18808">
    <property type="entry name" value="SF1_C_Upf1"/>
    <property type="match status" value="1"/>
</dbReference>
<dbReference type="InterPro" id="IPR050534">
    <property type="entry name" value="Coronavir_polyprotein_1ab"/>
</dbReference>
<keyword evidence="5" id="KW-0067">ATP-binding</keyword>
<dbReference type="Gene3D" id="3.40.50.300">
    <property type="entry name" value="P-loop containing nucleotide triphosphate hydrolases"/>
    <property type="match status" value="3"/>
</dbReference>
<dbReference type="PANTHER" id="PTHR43788:SF8">
    <property type="entry name" value="DNA-BINDING PROTEIN SMUBP-2"/>
    <property type="match status" value="1"/>
</dbReference>
<evidence type="ECO:0000313" key="9">
    <source>
        <dbReference type="EMBL" id="MBI6873121.1"/>
    </source>
</evidence>
<keyword evidence="2" id="KW-0547">Nucleotide-binding</keyword>
<comment type="caution">
    <text evidence="9">The sequence shown here is derived from an EMBL/GenBank/DDBJ whole genome shotgun (WGS) entry which is preliminary data.</text>
</comment>
<dbReference type="InterPro" id="IPR041677">
    <property type="entry name" value="DNA2/NAM7_AAA_11"/>
</dbReference>
<dbReference type="InterPro" id="IPR027417">
    <property type="entry name" value="P-loop_NTPase"/>
</dbReference>
<evidence type="ECO:0000256" key="3">
    <source>
        <dbReference type="ARBA" id="ARBA00022801"/>
    </source>
</evidence>
<dbReference type="EMBL" id="JAEEGB010000011">
    <property type="protein sequence ID" value="MBI6873121.1"/>
    <property type="molecule type" value="Genomic_DNA"/>
</dbReference>
<dbReference type="GO" id="GO:0043139">
    <property type="term" value="F:5'-3' DNA helicase activity"/>
    <property type="evidence" value="ECO:0007669"/>
    <property type="project" value="TreeGrafter"/>
</dbReference>
<keyword evidence="10" id="KW-1185">Reference proteome</keyword>
<feature type="domain" description="Restriction endonuclease type II-like" evidence="8">
    <location>
        <begin position="1247"/>
        <end position="1339"/>
    </location>
</feature>
<dbReference type="PANTHER" id="PTHR43788">
    <property type="entry name" value="DNA2/NAM7 HELICASE FAMILY MEMBER"/>
    <property type="match status" value="1"/>
</dbReference>
<gene>
    <name evidence="9" type="ORF">I6U51_10440</name>
</gene>
<dbReference type="Pfam" id="PF13086">
    <property type="entry name" value="AAA_11"/>
    <property type="match status" value="1"/>
</dbReference>
<keyword evidence="3" id="KW-0378">Hydrolase</keyword>
<keyword evidence="4" id="KW-0347">Helicase</keyword>
<dbReference type="GO" id="GO:0016787">
    <property type="term" value="F:hydrolase activity"/>
    <property type="evidence" value="ECO:0007669"/>
    <property type="project" value="UniProtKB-KW"/>
</dbReference>
<evidence type="ECO:0000259" key="6">
    <source>
        <dbReference type="Pfam" id="PF13086"/>
    </source>
</evidence>
<protein>
    <submittedName>
        <fullName evidence="9">AAA family ATPase</fullName>
    </submittedName>
</protein>
<sequence>MDYKDKVIQLFSYLLNVKNLNEKIIRTVWDYEKIYWEEELCKTIGCNINKGDDKDWWLEISKKCKSIYEQFFKLFLEFQKKGESVEIVWGHGLIAWNFNNEKIMHPVLTTRMKLDFNANSNIFRLVPDNKTIMEANIFDGIDIPNSYSILDIERKLKDINFDPRNMNEIEDILTEIVSYLSPNGRFEKLRVPIDKIALSSDPVIYNIPVIIIRKNNMRLWQLELNNIINEVDNGQPIPKTIKSLVSDEKIEQSKEDLKEWSEVHKDVLFPLPSNSEQREVVKRICENYGVVVQGPPGTGKSHTIANLICHLLAHGKRVLVTSQTDRALKVLTDKIPEQVQPLCMSVLGNDTASLKKLNESVKKISDNLSVNPKNLYEEIQDLKLELDKCKKNQELLYDQFKEIQHIENEAINYNNEKYKIIDIAAWVKRNKEKCSWIEDKVSFEKKMPISELEFERLTFLLSRISKDEKSNFDTLKVMVDKLPKSKEICQKIIRFKEISNEYENCIKYIKDWRIPDKDRCNYDRLLQLLVQCKNSICHLENSIFSNIFTKYYESKIVHDSMIDLWHKSNDYMLVLGKIRNELRNHSVELPDKVDIDKLNKDFDILYENINSKKKVGKLFRIIHPEFNYIINECIVDYKPLETLDQAFILKLYIQEKLIVRELTTLWNNTIKEYESEVSGDDKNNLQMIKIEQHIKHLNSIVQWDKNYKKEVIAALGKISISINIDWYKKETYEYLIEGVKCIKKIDEYNNLKAYIDVLKKLILATGKLEQLYDAVEEMNLVKINDALKEIDNFKIIKSKFIELDNLIGKLEEACPNTTQKILNQWENAGLLFKNWASAWKWAEWSSLLKDVHKLNIDSIEAAISEEKRREKMLIKELVAKRTWYNQILKTTESEKRSLFAWMQAVKRIGKGTGKMASNYRRIAQDEMEKCKRIIPVWIMPLNRVVENIKLSRDLFDVIIFDESSQSDIFSICALMRAKKAIIVGDDKQISPEVVGIDQGFIQGLINKHLRDIPQNEWFDLQTSLYDTALRVFPNRLMLREHFRCVPEIIKFSNDNCYAGDIKPLRYLKSYEAFYPPVVPVKIDNGFREQGKPINIPEAEFIANKVAECCRDRRYEGMTMGAISLLGESQGELIESMIREKIGEEEMIKRKLICGDAYSFQGDERDIMFLSMVISNNVKFTALTKESDIRRFNVAASRARNQMWLIYSIDLEELNPECIRYSLLNYCLNYDKVNCHNTNINYAFQTRFQKDVYNMISDKGIELASQVKIGRYKIDFVVEGSTNKVAIICEGEMLNENYDWEARLEVQMELERIGWTFLRIRPSEFYYNPEKTMDKLWQKLKNNDMEQYKNKNLIAEQLKVV</sequence>
<evidence type="ECO:0000256" key="1">
    <source>
        <dbReference type="ARBA" id="ARBA00007913"/>
    </source>
</evidence>
<dbReference type="InterPro" id="IPR047187">
    <property type="entry name" value="SF1_C_Upf1"/>
</dbReference>
<dbReference type="Pfam" id="PF18741">
    <property type="entry name" value="MTES_1575"/>
    <property type="match status" value="1"/>
</dbReference>
<dbReference type="Pfam" id="PF13087">
    <property type="entry name" value="AAA_12"/>
    <property type="match status" value="1"/>
</dbReference>
<dbReference type="Proteomes" id="UP000622687">
    <property type="component" value="Unassembled WGS sequence"/>
</dbReference>
<comment type="similarity">
    <text evidence="1">Belongs to the DNA2/NAM7 helicase family.</text>
</comment>
<dbReference type="InterPro" id="IPR041679">
    <property type="entry name" value="DNA2/NAM7-like_C"/>
</dbReference>